<dbReference type="AlphaFoldDB" id="A0A1T4RWA0"/>
<gene>
    <name evidence="2" type="ORF">SAMN02745126_04089</name>
</gene>
<evidence type="ECO:0000313" key="2">
    <source>
        <dbReference type="EMBL" id="SKA20018.1"/>
    </source>
</evidence>
<protein>
    <submittedName>
        <fullName evidence="2">Uncharacterized protein</fullName>
    </submittedName>
</protein>
<keyword evidence="1" id="KW-1133">Transmembrane helix</keyword>
<evidence type="ECO:0000313" key="3">
    <source>
        <dbReference type="Proteomes" id="UP000190092"/>
    </source>
</evidence>
<dbReference type="STRING" id="225324.SAMN02745126_04089"/>
<keyword evidence="1" id="KW-0812">Transmembrane</keyword>
<sequence>MGPGVSGRQIFELLARLPARVWLQIVVGIVGFTVLAVLGFALIAGMAAVALLAVFALKARAWLQGLLGERDRGGPPARRGPKVVDVTYEIVERRDDGRR</sequence>
<reference evidence="3" key="1">
    <citation type="submission" date="2017-02" db="EMBL/GenBank/DDBJ databases">
        <authorList>
            <person name="Varghese N."/>
            <person name="Submissions S."/>
        </authorList>
    </citation>
    <scope>NUCLEOTIDE SEQUENCE [LARGE SCALE GENOMIC DNA]</scope>
    <source>
        <strain evidence="3">ATCC 27094</strain>
    </source>
</reference>
<keyword evidence="3" id="KW-1185">Reference proteome</keyword>
<evidence type="ECO:0000256" key="1">
    <source>
        <dbReference type="SAM" id="Phobius"/>
    </source>
</evidence>
<dbReference type="EMBL" id="FUWJ01000006">
    <property type="protein sequence ID" value="SKA20018.1"/>
    <property type="molecule type" value="Genomic_DNA"/>
</dbReference>
<dbReference type="Proteomes" id="UP000190092">
    <property type="component" value="Unassembled WGS sequence"/>
</dbReference>
<feature type="transmembrane region" description="Helical" evidence="1">
    <location>
        <begin position="21"/>
        <end position="54"/>
    </location>
</feature>
<name>A0A1T4RWA0_9HYPH</name>
<accession>A0A1T4RWA0</accession>
<keyword evidence="1" id="KW-0472">Membrane</keyword>
<organism evidence="2 3">
    <name type="scientific">Enhydrobacter aerosaccus</name>
    <dbReference type="NCBI Taxonomy" id="225324"/>
    <lineage>
        <taxon>Bacteria</taxon>
        <taxon>Pseudomonadati</taxon>
        <taxon>Pseudomonadota</taxon>
        <taxon>Alphaproteobacteria</taxon>
        <taxon>Hyphomicrobiales</taxon>
        <taxon>Enhydrobacter</taxon>
    </lineage>
</organism>
<proteinExistence type="predicted"/>